<dbReference type="GO" id="GO:0016887">
    <property type="term" value="F:ATP hydrolysis activity"/>
    <property type="evidence" value="ECO:0007669"/>
    <property type="project" value="InterPro"/>
</dbReference>
<keyword evidence="2 4" id="KW-0067">ATP-binding</keyword>
<proteinExistence type="predicted"/>
<organism evidence="4 5">
    <name type="scientific">Longicatena caecimuris</name>
    <dbReference type="NCBI Taxonomy" id="1796635"/>
    <lineage>
        <taxon>Bacteria</taxon>
        <taxon>Bacillati</taxon>
        <taxon>Bacillota</taxon>
        <taxon>Erysipelotrichia</taxon>
        <taxon>Erysipelotrichales</taxon>
        <taxon>Erysipelotrichaceae</taxon>
        <taxon>Longicatena</taxon>
    </lineage>
</organism>
<dbReference type="Proteomes" id="UP000295773">
    <property type="component" value="Unassembled WGS sequence"/>
</dbReference>
<evidence type="ECO:0000313" key="5">
    <source>
        <dbReference type="Proteomes" id="UP000295773"/>
    </source>
</evidence>
<dbReference type="PANTHER" id="PTHR24220">
    <property type="entry name" value="IMPORT ATP-BINDING PROTEIN"/>
    <property type="match status" value="1"/>
</dbReference>
<reference evidence="4 5" key="1">
    <citation type="submission" date="2019-03" db="EMBL/GenBank/DDBJ databases">
        <title>Genomic Encyclopedia of Type Strains, Phase IV (KMG-IV): sequencing the most valuable type-strain genomes for metagenomic binning, comparative biology and taxonomic classification.</title>
        <authorList>
            <person name="Goeker M."/>
        </authorList>
    </citation>
    <scope>NUCLEOTIDE SEQUENCE [LARGE SCALE GENOMIC DNA]</scope>
    <source>
        <strain evidence="4 5">DSM 29481</strain>
    </source>
</reference>
<dbReference type="RefSeq" id="WP_117548369.1">
    <property type="nucleotide sequence ID" value="NZ_JANKBG010000027.1"/>
</dbReference>
<accession>A0A4R3SZX6</accession>
<keyword evidence="1" id="KW-0547">Nucleotide-binding</keyword>
<dbReference type="PROSITE" id="PS50893">
    <property type="entry name" value="ABC_TRANSPORTER_2"/>
    <property type="match status" value="1"/>
</dbReference>
<feature type="domain" description="ABC transporter" evidence="3">
    <location>
        <begin position="2"/>
        <end position="249"/>
    </location>
</feature>
<evidence type="ECO:0000313" key="4">
    <source>
        <dbReference type="EMBL" id="TCU53686.1"/>
    </source>
</evidence>
<dbReference type="GO" id="GO:0005524">
    <property type="term" value="F:ATP binding"/>
    <property type="evidence" value="ECO:0007669"/>
    <property type="project" value="UniProtKB-KW"/>
</dbReference>
<comment type="caution">
    <text evidence="4">The sequence shown here is derived from an EMBL/GenBank/DDBJ whole genome shotgun (WGS) entry which is preliminary data.</text>
</comment>
<dbReference type="InterPro" id="IPR027417">
    <property type="entry name" value="P-loop_NTPase"/>
</dbReference>
<protein>
    <submittedName>
        <fullName evidence="4">Putative ABC transport system ATP-binding protein</fullName>
    </submittedName>
</protein>
<dbReference type="Pfam" id="PF00005">
    <property type="entry name" value="ABC_tran"/>
    <property type="match status" value="1"/>
</dbReference>
<dbReference type="PROSITE" id="PS00211">
    <property type="entry name" value="ABC_TRANSPORTER_1"/>
    <property type="match status" value="1"/>
</dbReference>
<sequence>MLKLEHIKKTFNKGSANEVVLFTDLNVAIEDGEFVTIIGSNGSGKSTFFNIISGNILQDSGKISFQKQDISKVPEHKRSQYIGRVFQDPQKGTAPSLTILQNMAMAYNKGKAFGLTKGVDRSLIPLFKEELTNMQLGLEDKLEVLVGALSGGQRQALSLLMATLIKPEVLLLDEHTAALDPKTSDLIIHLTDKIVKEKKMTTIMITHNLKHAITYGDRLLMFHKGDIILDIKGEEKKTLTVEKLIEKFNSLNMIDALDDELAFSAQ</sequence>
<evidence type="ECO:0000259" key="3">
    <source>
        <dbReference type="PROSITE" id="PS50893"/>
    </source>
</evidence>
<keyword evidence="5" id="KW-1185">Reference proteome</keyword>
<evidence type="ECO:0000256" key="1">
    <source>
        <dbReference type="ARBA" id="ARBA00022741"/>
    </source>
</evidence>
<dbReference type="GO" id="GO:0005886">
    <property type="term" value="C:plasma membrane"/>
    <property type="evidence" value="ECO:0007669"/>
    <property type="project" value="TreeGrafter"/>
</dbReference>
<dbReference type="AlphaFoldDB" id="A0A4R3SZX6"/>
<dbReference type="PANTHER" id="PTHR24220:SF692">
    <property type="entry name" value="ABC TRANSPORTER DOMAIN-CONTAINING PROTEIN"/>
    <property type="match status" value="1"/>
</dbReference>
<dbReference type="Gene3D" id="3.40.50.300">
    <property type="entry name" value="P-loop containing nucleotide triphosphate hydrolases"/>
    <property type="match status" value="1"/>
</dbReference>
<dbReference type="InterPro" id="IPR015854">
    <property type="entry name" value="ABC_transpr_LolD-like"/>
</dbReference>
<dbReference type="GO" id="GO:0022857">
    <property type="term" value="F:transmembrane transporter activity"/>
    <property type="evidence" value="ECO:0007669"/>
    <property type="project" value="TreeGrafter"/>
</dbReference>
<dbReference type="InterPro" id="IPR003439">
    <property type="entry name" value="ABC_transporter-like_ATP-bd"/>
</dbReference>
<name>A0A4R3SZX6_9FIRM</name>
<dbReference type="EMBL" id="SMBP01000027">
    <property type="protein sequence ID" value="TCU53686.1"/>
    <property type="molecule type" value="Genomic_DNA"/>
</dbReference>
<dbReference type="InterPro" id="IPR003593">
    <property type="entry name" value="AAA+_ATPase"/>
</dbReference>
<dbReference type="SUPFAM" id="SSF52540">
    <property type="entry name" value="P-loop containing nucleoside triphosphate hydrolases"/>
    <property type="match status" value="1"/>
</dbReference>
<gene>
    <name evidence="4" type="ORF">EDD61_12724</name>
</gene>
<dbReference type="SMART" id="SM00382">
    <property type="entry name" value="AAA"/>
    <property type="match status" value="1"/>
</dbReference>
<dbReference type="InterPro" id="IPR017871">
    <property type="entry name" value="ABC_transporter-like_CS"/>
</dbReference>
<evidence type="ECO:0000256" key="2">
    <source>
        <dbReference type="ARBA" id="ARBA00022840"/>
    </source>
</evidence>